<evidence type="ECO:0000313" key="1">
    <source>
        <dbReference type="EMBL" id="CAE0799002.1"/>
    </source>
</evidence>
<accession>A0A7S4CJM8</accession>
<organism evidence="1">
    <name type="scientific">Eutreptiella gymnastica</name>
    <dbReference type="NCBI Taxonomy" id="73025"/>
    <lineage>
        <taxon>Eukaryota</taxon>
        <taxon>Discoba</taxon>
        <taxon>Euglenozoa</taxon>
        <taxon>Euglenida</taxon>
        <taxon>Spirocuta</taxon>
        <taxon>Euglenophyceae</taxon>
        <taxon>Eutreptiales</taxon>
        <taxon>Eutreptiaceae</taxon>
        <taxon>Eutreptiella</taxon>
    </lineage>
</organism>
<dbReference type="AlphaFoldDB" id="A0A7S4CJM8"/>
<gene>
    <name evidence="1" type="ORF">EGYM00163_LOCUS10123</name>
</gene>
<proteinExistence type="predicted"/>
<protein>
    <submittedName>
        <fullName evidence="1">Uncharacterized protein</fullName>
    </submittedName>
</protein>
<name>A0A7S4CJM8_9EUGL</name>
<sequence>MDEIANALKEALKEATKWAVDTASAAGAFNDPKLHIPWPAQASSVAEKLRGIGLGGQVDEFETTMNRAAEQATAGAYTVFSGAIGSMSIADAKGILNGDDKAATEYLRQTTSGELKSLMMPVVTEAMESNRVTGLWDDLLRAYNALPLVPDVALDLPDYVCERANAGMFALIGEKEADIRDDPLGASSSLVQGVFGWRKAGRST</sequence>
<reference evidence="1" key="1">
    <citation type="submission" date="2021-01" db="EMBL/GenBank/DDBJ databases">
        <authorList>
            <person name="Corre E."/>
            <person name="Pelletier E."/>
            <person name="Niang G."/>
            <person name="Scheremetjew M."/>
            <person name="Finn R."/>
            <person name="Kale V."/>
            <person name="Holt S."/>
            <person name="Cochrane G."/>
            <person name="Meng A."/>
            <person name="Brown T."/>
            <person name="Cohen L."/>
        </authorList>
    </citation>
    <scope>NUCLEOTIDE SEQUENCE</scope>
    <source>
        <strain evidence="1">CCMP1594</strain>
    </source>
</reference>
<dbReference type="Pfam" id="PF13852">
    <property type="entry name" value="DUF4197"/>
    <property type="match status" value="1"/>
</dbReference>
<dbReference type="EMBL" id="HBJA01030688">
    <property type="protein sequence ID" value="CAE0799002.1"/>
    <property type="molecule type" value="Transcribed_RNA"/>
</dbReference>
<dbReference type="InterPro" id="IPR025245">
    <property type="entry name" value="DUF4197"/>
</dbReference>